<feature type="non-terminal residue" evidence="2">
    <location>
        <position position="1"/>
    </location>
</feature>
<name>A0A835XV21_9CHLO</name>
<feature type="region of interest" description="Disordered" evidence="1">
    <location>
        <begin position="1"/>
        <end position="39"/>
    </location>
</feature>
<dbReference type="OrthoDB" id="543962at2759"/>
<evidence type="ECO:0000313" key="3">
    <source>
        <dbReference type="Proteomes" id="UP000612055"/>
    </source>
</evidence>
<sequence>ASLATADPESAAPGSGSASGAAAAAVPTQARNPNEAADVLPSPGAGEFFFSIDRGNLKMRMSQVNHVNCAFVASNESPHDFLKVMPRLYTALYPGASLEELPQRIAEGNRKAREEATAWVRTLVANYMEPAQAEAGAEAAEARAREAEESAEAARAQAEARAREAEERAEAAKAQAEARAREAEARAREAEAEVQRLKALLEAQAANRQ</sequence>
<proteinExistence type="predicted"/>
<organism evidence="2 3">
    <name type="scientific">Edaphochlamys debaryana</name>
    <dbReference type="NCBI Taxonomy" id="47281"/>
    <lineage>
        <taxon>Eukaryota</taxon>
        <taxon>Viridiplantae</taxon>
        <taxon>Chlorophyta</taxon>
        <taxon>core chlorophytes</taxon>
        <taxon>Chlorophyceae</taxon>
        <taxon>CS clade</taxon>
        <taxon>Chlamydomonadales</taxon>
        <taxon>Chlamydomonadales incertae sedis</taxon>
        <taxon>Edaphochlamys</taxon>
    </lineage>
</organism>
<dbReference type="EMBL" id="JAEHOE010000059">
    <property type="protein sequence ID" value="KAG2490666.1"/>
    <property type="molecule type" value="Genomic_DNA"/>
</dbReference>
<dbReference type="AlphaFoldDB" id="A0A835XV21"/>
<comment type="caution">
    <text evidence="2">The sequence shown here is derived from an EMBL/GenBank/DDBJ whole genome shotgun (WGS) entry which is preliminary data.</text>
</comment>
<feature type="compositionally biased region" description="Low complexity" evidence="1">
    <location>
        <begin position="10"/>
        <end position="25"/>
    </location>
</feature>
<feature type="region of interest" description="Disordered" evidence="1">
    <location>
        <begin position="135"/>
        <end position="190"/>
    </location>
</feature>
<dbReference type="Proteomes" id="UP000612055">
    <property type="component" value="Unassembled WGS sequence"/>
</dbReference>
<accession>A0A835XV21</accession>
<keyword evidence="3" id="KW-1185">Reference proteome</keyword>
<gene>
    <name evidence="2" type="ORF">HYH03_010835</name>
</gene>
<reference evidence="2" key="1">
    <citation type="journal article" date="2020" name="bioRxiv">
        <title>Comparative genomics of Chlamydomonas.</title>
        <authorList>
            <person name="Craig R.J."/>
            <person name="Hasan A.R."/>
            <person name="Ness R.W."/>
            <person name="Keightley P.D."/>
        </authorList>
    </citation>
    <scope>NUCLEOTIDE SEQUENCE</scope>
    <source>
        <strain evidence="2">CCAP 11/70</strain>
    </source>
</reference>
<protein>
    <submittedName>
        <fullName evidence="2">Uncharacterized protein</fullName>
    </submittedName>
</protein>
<feature type="compositionally biased region" description="Basic and acidic residues" evidence="1">
    <location>
        <begin position="158"/>
        <end position="190"/>
    </location>
</feature>
<evidence type="ECO:0000256" key="1">
    <source>
        <dbReference type="SAM" id="MobiDB-lite"/>
    </source>
</evidence>
<evidence type="ECO:0000313" key="2">
    <source>
        <dbReference type="EMBL" id="KAG2490666.1"/>
    </source>
</evidence>